<keyword evidence="2" id="KW-0732">Signal</keyword>
<evidence type="ECO:0000313" key="4">
    <source>
        <dbReference type="Proteomes" id="UP000077115"/>
    </source>
</evidence>
<evidence type="ECO:0000313" key="3">
    <source>
        <dbReference type="EMBL" id="OAJ42013.1"/>
    </source>
</evidence>
<reference evidence="3 4" key="1">
    <citation type="submission" date="2006-10" db="EMBL/GenBank/DDBJ databases">
        <title>The Genome Sequence of Batrachochytrium dendrobatidis JEL423.</title>
        <authorList>
            <consortium name="The Broad Institute Genome Sequencing Platform"/>
            <person name="Birren B."/>
            <person name="Lander E."/>
            <person name="Galagan J."/>
            <person name="Cuomo C."/>
            <person name="Devon K."/>
            <person name="Jaffe D."/>
            <person name="Butler J."/>
            <person name="Alvarez P."/>
            <person name="Gnerre S."/>
            <person name="Grabherr M."/>
            <person name="Kleber M."/>
            <person name="Mauceli E."/>
            <person name="Brockman W."/>
            <person name="Young S."/>
            <person name="LaButti K."/>
            <person name="Sykes S."/>
            <person name="DeCaprio D."/>
            <person name="Crawford M."/>
            <person name="Koehrsen M."/>
            <person name="Engels R."/>
            <person name="Montgomery P."/>
            <person name="Pearson M."/>
            <person name="Howarth C."/>
            <person name="Larson L."/>
            <person name="White J."/>
            <person name="O'Leary S."/>
            <person name="Kodira C."/>
            <person name="Zeng Q."/>
            <person name="Yandava C."/>
            <person name="Alvarado L."/>
            <person name="Longcore J."/>
            <person name="James T."/>
        </authorList>
    </citation>
    <scope>NUCLEOTIDE SEQUENCE [LARGE SCALE GENOMIC DNA]</scope>
    <source>
        <strain evidence="3 4">JEL423</strain>
    </source>
</reference>
<feature type="signal peptide" evidence="2">
    <location>
        <begin position="1"/>
        <end position="21"/>
    </location>
</feature>
<feature type="region of interest" description="Disordered" evidence="1">
    <location>
        <begin position="286"/>
        <end position="361"/>
    </location>
</feature>
<feature type="chain" id="PRO_5008077840" evidence="2">
    <location>
        <begin position="22"/>
        <end position="361"/>
    </location>
</feature>
<name>A0A177WPJ2_BATDL</name>
<dbReference type="PROSITE" id="PS51257">
    <property type="entry name" value="PROKAR_LIPOPROTEIN"/>
    <property type="match status" value="1"/>
</dbReference>
<reference evidence="3 4" key="2">
    <citation type="submission" date="2016-05" db="EMBL/GenBank/DDBJ databases">
        <title>Lineage-specific infection strategies underlie the spectrum of fungal disease in amphibians.</title>
        <authorList>
            <person name="Cuomo C.A."/>
            <person name="Farrer R.A."/>
            <person name="James T."/>
            <person name="Longcore J."/>
            <person name="Birren B."/>
        </authorList>
    </citation>
    <scope>NUCLEOTIDE SEQUENCE [LARGE SCALE GENOMIC DNA]</scope>
    <source>
        <strain evidence="3 4">JEL423</strain>
    </source>
</reference>
<accession>A0A177WPJ2</accession>
<feature type="region of interest" description="Disordered" evidence="1">
    <location>
        <begin position="216"/>
        <end position="255"/>
    </location>
</feature>
<organism evidence="3 4">
    <name type="scientific">Batrachochytrium dendrobatidis (strain JEL423)</name>
    <dbReference type="NCBI Taxonomy" id="403673"/>
    <lineage>
        <taxon>Eukaryota</taxon>
        <taxon>Fungi</taxon>
        <taxon>Fungi incertae sedis</taxon>
        <taxon>Chytridiomycota</taxon>
        <taxon>Chytridiomycota incertae sedis</taxon>
        <taxon>Chytridiomycetes</taxon>
        <taxon>Rhizophydiales</taxon>
        <taxon>Rhizophydiales incertae sedis</taxon>
        <taxon>Batrachochytrium</taxon>
    </lineage>
</organism>
<evidence type="ECO:0000256" key="1">
    <source>
        <dbReference type="SAM" id="MobiDB-lite"/>
    </source>
</evidence>
<dbReference type="AlphaFoldDB" id="A0A177WPJ2"/>
<feature type="compositionally biased region" description="Low complexity" evidence="1">
    <location>
        <begin position="333"/>
        <end position="355"/>
    </location>
</feature>
<feature type="compositionally biased region" description="Low complexity" evidence="1">
    <location>
        <begin position="306"/>
        <end position="325"/>
    </location>
</feature>
<proteinExistence type="predicted"/>
<dbReference type="VEuPathDB" id="FungiDB:BDEG_25523"/>
<dbReference type="EMBL" id="DS022306">
    <property type="protein sequence ID" value="OAJ42013.1"/>
    <property type="molecule type" value="Genomic_DNA"/>
</dbReference>
<gene>
    <name evidence="3" type="ORF">BDEG_25523</name>
</gene>
<evidence type="ECO:0000256" key="2">
    <source>
        <dbReference type="SAM" id="SignalP"/>
    </source>
</evidence>
<dbReference type="Proteomes" id="UP000077115">
    <property type="component" value="Unassembled WGS sequence"/>
</dbReference>
<feature type="compositionally biased region" description="Low complexity" evidence="1">
    <location>
        <begin position="234"/>
        <end position="244"/>
    </location>
</feature>
<protein>
    <submittedName>
        <fullName evidence="3">Uncharacterized protein</fullName>
    </submittedName>
</protein>
<feature type="compositionally biased region" description="Polar residues" evidence="1">
    <location>
        <begin position="296"/>
        <end position="305"/>
    </location>
</feature>
<sequence length="361" mass="39745">MMRLLIAVLSSTLIACSVTTATPVNPSRTRNLESSSTAIYTATAYPSTSTFTGLDVDTVNCGDYSREKKEAVKEYAEKGHSFEEIHKKCKLILTEIIAQKRAMKNLNERIESMSPVTMPSDGGPGYTETMSLIQDGNDALANLESQQTICDDQYSSRRERVRLAEKNLAREFFGILRVKFGRVSNERVMDLLTSSNFLDCFGQFYPEIPSSPMDFESAYISGIPSSPMDSERASTSGTQGSSPQPQGPPPSYGVVMRKPKLYKVTQQNPGDQLPSYQEVMNNPQKFPKVLEDPDITESSSMNPSIVHSTQTSSSVPSSQHTASSTLRRVSSTLQRASSSLRRVASSVRKVSSSLAWKVDRS</sequence>